<dbReference type="AlphaFoldDB" id="A0A5J4TMQ4"/>
<dbReference type="EMBL" id="SNRW01028278">
    <property type="protein sequence ID" value="KAA6359507.1"/>
    <property type="molecule type" value="Genomic_DNA"/>
</dbReference>
<proteinExistence type="predicted"/>
<protein>
    <submittedName>
        <fullName evidence="1">Uncharacterized protein</fullName>
    </submittedName>
</protein>
<organism evidence="1 2">
    <name type="scientific">Streblomastix strix</name>
    <dbReference type="NCBI Taxonomy" id="222440"/>
    <lineage>
        <taxon>Eukaryota</taxon>
        <taxon>Metamonada</taxon>
        <taxon>Preaxostyla</taxon>
        <taxon>Oxymonadida</taxon>
        <taxon>Streblomastigidae</taxon>
        <taxon>Streblomastix</taxon>
    </lineage>
</organism>
<gene>
    <name evidence="1" type="ORF">EZS28_044965</name>
</gene>
<name>A0A5J4TMQ4_9EUKA</name>
<sequence length="75" mass="8801">MQRFLIIGESSDVIKLGGRMRKQRKHHPLDRMIIAVIQGKVENLFLNGLYNKEDQIMKQFKEQQTVGIVYVEDID</sequence>
<evidence type="ECO:0000313" key="1">
    <source>
        <dbReference type="EMBL" id="KAA6359507.1"/>
    </source>
</evidence>
<accession>A0A5J4TMQ4</accession>
<evidence type="ECO:0000313" key="2">
    <source>
        <dbReference type="Proteomes" id="UP000324800"/>
    </source>
</evidence>
<comment type="caution">
    <text evidence="1">The sequence shown here is derived from an EMBL/GenBank/DDBJ whole genome shotgun (WGS) entry which is preliminary data.</text>
</comment>
<dbReference type="Proteomes" id="UP000324800">
    <property type="component" value="Unassembled WGS sequence"/>
</dbReference>
<reference evidence="1 2" key="1">
    <citation type="submission" date="2019-03" db="EMBL/GenBank/DDBJ databases">
        <title>Single cell metagenomics reveals metabolic interactions within the superorganism composed of flagellate Streblomastix strix and complex community of Bacteroidetes bacteria on its surface.</title>
        <authorList>
            <person name="Treitli S.C."/>
            <person name="Kolisko M."/>
            <person name="Husnik F."/>
            <person name="Keeling P."/>
            <person name="Hampl V."/>
        </authorList>
    </citation>
    <scope>NUCLEOTIDE SEQUENCE [LARGE SCALE GENOMIC DNA]</scope>
    <source>
        <strain evidence="1">ST1C</strain>
    </source>
</reference>